<gene>
    <name evidence="1" type="ORF">JK363_17355</name>
</gene>
<dbReference type="RefSeq" id="WP_201875816.1">
    <property type="nucleotide sequence ID" value="NZ_JAERRF010000009.1"/>
</dbReference>
<sequence length="111" mass="11879">MRSNMGARTASSSTRRRCLRRTVSILALASAAALSITGCSQQDAICGGGEYPALNVGSTGRTCVSNGNEPPKGYTRYPKSKVPENVGDKWDTYWQSHTIDKDGKIVNAPKS</sequence>
<name>A0ABS1NEP6_9ACTN</name>
<accession>A0ABS1NEP6</accession>
<dbReference type="InterPro" id="IPR058119">
    <property type="entry name" value="SCO0607-like"/>
</dbReference>
<dbReference type="EMBL" id="JAERRF010000009">
    <property type="protein sequence ID" value="MBL1098399.1"/>
    <property type="molecule type" value="Genomic_DNA"/>
</dbReference>
<proteinExistence type="predicted"/>
<evidence type="ECO:0000313" key="2">
    <source>
        <dbReference type="Proteomes" id="UP000634229"/>
    </source>
</evidence>
<organism evidence="1 2">
    <name type="scientific">Streptomyces coffeae</name>
    <dbReference type="NCBI Taxonomy" id="621382"/>
    <lineage>
        <taxon>Bacteria</taxon>
        <taxon>Bacillati</taxon>
        <taxon>Actinomycetota</taxon>
        <taxon>Actinomycetes</taxon>
        <taxon>Kitasatosporales</taxon>
        <taxon>Streptomycetaceae</taxon>
        <taxon>Streptomyces</taxon>
    </lineage>
</organism>
<comment type="caution">
    <text evidence="1">The sequence shown here is derived from an EMBL/GenBank/DDBJ whole genome shotgun (WGS) entry which is preliminary data.</text>
</comment>
<dbReference type="Proteomes" id="UP000634229">
    <property type="component" value="Unassembled WGS sequence"/>
</dbReference>
<dbReference type="NCBIfam" id="NF046120">
    <property type="entry name" value="lipo_SCO0607"/>
    <property type="match status" value="1"/>
</dbReference>
<reference evidence="1 2" key="1">
    <citation type="submission" date="2021-01" db="EMBL/GenBank/DDBJ databases">
        <title>WGS of actinomycetes isolated from Thailand.</title>
        <authorList>
            <person name="Thawai C."/>
        </authorList>
    </citation>
    <scope>NUCLEOTIDE SEQUENCE [LARGE SCALE GENOMIC DNA]</scope>
    <source>
        <strain evidence="1 2">CA1R205</strain>
    </source>
</reference>
<evidence type="ECO:0008006" key="3">
    <source>
        <dbReference type="Google" id="ProtNLM"/>
    </source>
</evidence>
<keyword evidence="2" id="KW-1185">Reference proteome</keyword>
<evidence type="ECO:0000313" key="1">
    <source>
        <dbReference type="EMBL" id="MBL1098399.1"/>
    </source>
</evidence>
<protein>
    <recommendedName>
        <fullName evidence="3">Lipoprotein</fullName>
    </recommendedName>
</protein>